<feature type="coiled-coil region" evidence="1">
    <location>
        <begin position="400"/>
        <end position="430"/>
    </location>
</feature>
<organism evidence="4 5">
    <name type="scientific">Eubacterium ventriosum</name>
    <dbReference type="NCBI Taxonomy" id="39496"/>
    <lineage>
        <taxon>Bacteria</taxon>
        <taxon>Bacillati</taxon>
        <taxon>Bacillota</taxon>
        <taxon>Clostridia</taxon>
        <taxon>Eubacteriales</taxon>
        <taxon>Eubacteriaceae</taxon>
        <taxon>Eubacterium</taxon>
    </lineage>
</organism>
<dbReference type="InterPro" id="IPR038109">
    <property type="entry name" value="DNA_bind_recomb_sf"/>
</dbReference>
<dbReference type="Proteomes" id="UP000286186">
    <property type="component" value="Unassembled WGS sequence"/>
</dbReference>
<evidence type="ECO:0000313" key="4">
    <source>
        <dbReference type="EMBL" id="RHF86881.1"/>
    </source>
</evidence>
<reference evidence="4 5" key="1">
    <citation type="submission" date="2018-08" db="EMBL/GenBank/DDBJ databases">
        <title>A genome reference for cultivated species of the human gut microbiota.</title>
        <authorList>
            <person name="Zou Y."/>
            <person name="Xue W."/>
            <person name="Luo G."/>
        </authorList>
    </citation>
    <scope>NUCLEOTIDE SEQUENCE [LARGE SCALE GENOMIC DNA]</scope>
    <source>
        <strain evidence="4 5">AM23-22</strain>
    </source>
</reference>
<dbReference type="Gene3D" id="3.40.50.1390">
    <property type="entry name" value="Resolvase, N-terminal catalytic domain"/>
    <property type="match status" value="1"/>
</dbReference>
<evidence type="ECO:0000259" key="3">
    <source>
        <dbReference type="PROSITE" id="PS51737"/>
    </source>
</evidence>
<protein>
    <submittedName>
        <fullName evidence="4">Recombinase family protein</fullName>
    </submittedName>
</protein>
<dbReference type="InterPro" id="IPR011109">
    <property type="entry name" value="DNA_bind_recombinase_dom"/>
</dbReference>
<evidence type="ECO:0000259" key="2">
    <source>
        <dbReference type="PROSITE" id="PS51736"/>
    </source>
</evidence>
<dbReference type="InterPro" id="IPR006119">
    <property type="entry name" value="Resolv_N"/>
</dbReference>
<dbReference type="Pfam" id="PF00239">
    <property type="entry name" value="Resolvase"/>
    <property type="match status" value="1"/>
</dbReference>
<dbReference type="EMBL" id="QRHR01000017">
    <property type="protein sequence ID" value="RHF86881.1"/>
    <property type="molecule type" value="Genomic_DNA"/>
</dbReference>
<gene>
    <name evidence="4" type="ORF">DW652_11275</name>
</gene>
<dbReference type="PROSITE" id="PS51737">
    <property type="entry name" value="RECOMBINASE_DNA_BIND"/>
    <property type="match status" value="1"/>
</dbReference>
<dbReference type="Gene3D" id="3.90.1750.20">
    <property type="entry name" value="Putative Large Serine Recombinase, Chain B, Domain 2"/>
    <property type="match status" value="1"/>
</dbReference>
<dbReference type="GO" id="GO:0000150">
    <property type="term" value="F:DNA strand exchange activity"/>
    <property type="evidence" value="ECO:0007669"/>
    <property type="project" value="InterPro"/>
</dbReference>
<sequence>MKRKVAIYARVSTEHEAQINALENQIQYYDNILEQHPEWELVGRYVDEGITGTSVKKRKNFLRMMEDAKNGMFSLILTREVSRFARNTVDTLQETRKLKSYGVEVYFTEDNIRTSDDTDGELRLTLMATLAQNESKKTSVRVKAGQKISFENGVLYGNGNILGYDRVGRELVVNPEQAETVKMIFNMYHDGMGCKQIAYELEKRGRITSTGLTHWQPGTISRLLRNSFYCGKIVYRKQYVPDYLEQKKINNYDEVDKIEITGKHEPIISEELFNDCQRRLDAKTVNRLRGKHAINPPKSAYARILKCQCGSNFERRKWHKYKDGRIRYGFECYKQKNHGSYRTRLKKGLDTTGCCTTKMFPEWKLKIVAHWLFNDLWKERDKIINRAIEMLNATIKDENVVDYTDEVKELNKKRKKYEEKLSNLVELRVEGDISKEVYEEKKGAFKKQIGYIDSELLKRDVKNSAIVSNVKTQIQLLTDLLGKKYDVISGDIPEDIVETFIDQIVVHDDYFEWRLRTSTEPVLCKVEGNAKDNTIIFLENDSHKVATQYRQLSLTSNTLTSEKNIIT</sequence>
<dbReference type="RefSeq" id="WP_118232048.1">
    <property type="nucleotide sequence ID" value="NZ_QRHR01000017.1"/>
</dbReference>
<accession>A0A414R1I5</accession>
<dbReference type="PANTHER" id="PTHR30461">
    <property type="entry name" value="DNA-INVERTASE FROM LAMBDOID PROPHAGE"/>
    <property type="match status" value="1"/>
</dbReference>
<dbReference type="PROSITE" id="PS51736">
    <property type="entry name" value="RECOMBINASES_3"/>
    <property type="match status" value="1"/>
</dbReference>
<dbReference type="InterPro" id="IPR036162">
    <property type="entry name" value="Resolvase-like_N_sf"/>
</dbReference>
<dbReference type="SMART" id="SM00857">
    <property type="entry name" value="Resolvase"/>
    <property type="match status" value="1"/>
</dbReference>
<evidence type="ECO:0000256" key="1">
    <source>
        <dbReference type="SAM" id="Coils"/>
    </source>
</evidence>
<dbReference type="Pfam" id="PF07508">
    <property type="entry name" value="Recombinase"/>
    <property type="match status" value="1"/>
</dbReference>
<proteinExistence type="predicted"/>
<feature type="domain" description="Resolvase/invertase-type recombinase catalytic" evidence="2">
    <location>
        <begin position="4"/>
        <end position="153"/>
    </location>
</feature>
<dbReference type="AlphaFoldDB" id="A0A414R1I5"/>
<dbReference type="CDD" id="cd00338">
    <property type="entry name" value="Ser_Recombinase"/>
    <property type="match status" value="1"/>
</dbReference>
<dbReference type="SUPFAM" id="SSF53041">
    <property type="entry name" value="Resolvase-like"/>
    <property type="match status" value="1"/>
</dbReference>
<name>A0A414R1I5_9FIRM</name>
<comment type="caution">
    <text evidence="4">The sequence shown here is derived from an EMBL/GenBank/DDBJ whole genome shotgun (WGS) entry which is preliminary data.</text>
</comment>
<dbReference type="PANTHER" id="PTHR30461:SF23">
    <property type="entry name" value="DNA RECOMBINASE-RELATED"/>
    <property type="match status" value="1"/>
</dbReference>
<dbReference type="GO" id="GO:0003677">
    <property type="term" value="F:DNA binding"/>
    <property type="evidence" value="ECO:0007669"/>
    <property type="project" value="InterPro"/>
</dbReference>
<feature type="domain" description="Recombinase" evidence="3">
    <location>
        <begin position="161"/>
        <end position="286"/>
    </location>
</feature>
<evidence type="ECO:0000313" key="5">
    <source>
        <dbReference type="Proteomes" id="UP000286186"/>
    </source>
</evidence>
<dbReference type="InterPro" id="IPR050639">
    <property type="entry name" value="SSR_resolvase"/>
</dbReference>
<keyword evidence="1" id="KW-0175">Coiled coil</keyword>